<dbReference type="PRINTS" id="PR00359">
    <property type="entry name" value="BP450"/>
</dbReference>
<comment type="similarity">
    <text evidence="2 8">Belongs to the cytochrome P450 family.</text>
</comment>
<feature type="region of interest" description="Disordered" evidence="9">
    <location>
        <begin position="17"/>
        <end position="36"/>
    </location>
</feature>
<dbReference type="Proteomes" id="UP000320209">
    <property type="component" value="Unassembled WGS sequence"/>
</dbReference>
<dbReference type="GO" id="GO:0020037">
    <property type="term" value="F:heme binding"/>
    <property type="evidence" value="ECO:0007669"/>
    <property type="project" value="InterPro"/>
</dbReference>
<dbReference type="GO" id="GO:0005506">
    <property type="term" value="F:iron ion binding"/>
    <property type="evidence" value="ECO:0007669"/>
    <property type="project" value="InterPro"/>
</dbReference>
<protein>
    <submittedName>
        <fullName evidence="10">Cytochrome P450</fullName>
    </submittedName>
</protein>
<gene>
    <name evidence="10" type="ORF">FB381_2919</name>
</gene>
<evidence type="ECO:0000256" key="9">
    <source>
        <dbReference type="SAM" id="MobiDB-lite"/>
    </source>
</evidence>
<keyword evidence="3 8" id="KW-0349">Heme</keyword>
<evidence type="ECO:0000256" key="7">
    <source>
        <dbReference type="ARBA" id="ARBA00023033"/>
    </source>
</evidence>
<dbReference type="AlphaFoldDB" id="A0A543A8U1"/>
<evidence type="ECO:0000256" key="4">
    <source>
        <dbReference type="ARBA" id="ARBA00022723"/>
    </source>
</evidence>
<feature type="compositionally biased region" description="Polar residues" evidence="9">
    <location>
        <begin position="117"/>
        <end position="128"/>
    </location>
</feature>
<evidence type="ECO:0000313" key="10">
    <source>
        <dbReference type="EMBL" id="TQL69018.1"/>
    </source>
</evidence>
<dbReference type="InterPro" id="IPR001128">
    <property type="entry name" value="Cyt_P450"/>
</dbReference>
<accession>A0A543A8U1</accession>
<reference evidence="10 11" key="1">
    <citation type="submission" date="2019-06" db="EMBL/GenBank/DDBJ databases">
        <title>Sequencing the genomes of 1000 actinobacteria strains.</title>
        <authorList>
            <person name="Klenk H.-P."/>
        </authorList>
    </citation>
    <scope>NUCLEOTIDE SEQUENCE [LARGE SCALE GENOMIC DNA]</scope>
    <source>
        <strain evidence="10 11">DSM 25218</strain>
    </source>
</reference>
<comment type="caution">
    <text evidence="10">The sequence shown here is derived from an EMBL/GenBank/DDBJ whole genome shotgun (WGS) entry which is preliminary data.</text>
</comment>
<dbReference type="Pfam" id="PF00067">
    <property type="entry name" value="p450"/>
    <property type="match status" value="1"/>
</dbReference>
<keyword evidence="6 8" id="KW-0408">Iron</keyword>
<evidence type="ECO:0000256" key="8">
    <source>
        <dbReference type="RuleBase" id="RU000461"/>
    </source>
</evidence>
<sequence length="439" mass="48060">MHIVCNMHISPIFSREIQMSQSQTSHGQASHDQTSQSHETIDYPLAYEGALDAPGEWERLRQQCPVAGVALPSGDHAKLLTRHQDVKGLLSDARFARPTAQDPAARIAPDGVGGSAVTGTSEQYTLPTTGEPHRQWRRQVSKWFTAKRMSALRPGMAATAEGLVDAMVAHGQPADLKAEFGFLLPVYVICDMLGVPADDHHRFSHWSDAMLSITRFTQEEIDRAHTEFVDYMSGHIAAKRAHPAEDLISMLIKDSDGEGTGLTDDELVATSMGLLVAGHETTANMIGKMVAMLLVDRRRWEELLEDPALVRTAVEEALRFDTNLGFGMRRFLTEDVEIDGETLPSGTTVICSQSAANRDASVFEDPDVMDLARSPNPHLIFGAGPHSCLGQALARTELQVALEVLLRKLPTLELAVPADDLDRVEGLLVGGLQRVPVRW</sequence>
<dbReference type="FunFam" id="1.10.630.10:FF:000018">
    <property type="entry name" value="Cytochrome P450 monooxygenase"/>
    <property type="match status" value="1"/>
</dbReference>
<evidence type="ECO:0000256" key="6">
    <source>
        <dbReference type="ARBA" id="ARBA00023004"/>
    </source>
</evidence>
<dbReference type="PANTHER" id="PTHR46696">
    <property type="entry name" value="P450, PUTATIVE (EUROFUNG)-RELATED"/>
    <property type="match status" value="1"/>
</dbReference>
<dbReference type="PANTHER" id="PTHR46696:SF5">
    <property type="entry name" value="CYTOCHROME P450 BJ-1"/>
    <property type="match status" value="1"/>
</dbReference>
<evidence type="ECO:0000313" key="11">
    <source>
        <dbReference type="Proteomes" id="UP000320209"/>
    </source>
</evidence>
<dbReference type="InterPro" id="IPR017972">
    <property type="entry name" value="Cyt_P450_CS"/>
</dbReference>
<dbReference type="EMBL" id="VFOV01000001">
    <property type="protein sequence ID" value="TQL69018.1"/>
    <property type="molecule type" value="Genomic_DNA"/>
</dbReference>
<keyword evidence="4 8" id="KW-0479">Metal-binding</keyword>
<evidence type="ECO:0000256" key="3">
    <source>
        <dbReference type="ARBA" id="ARBA00022617"/>
    </source>
</evidence>
<dbReference type="PROSITE" id="PS00086">
    <property type="entry name" value="CYTOCHROME_P450"/>
    <property type="match status" value="1"/>
</dbReference>
<feature type="region of interest" description="Disordered" evidence="9">
    <location>
        <begin position="100"/>
        <end position="132"/>
    </location>
</feature>
<organism evidence="10 11">
    <name type="scientific">Nocardioides albertanoniae</name>
    <dbReference type="NCBI Taxonomy" id="1175486"/>
    <lineage>
        <taxon>Bacteria</taxon>
        <taxon>Bacillati</taxon>
        <taxon>Actinomycetota</taxon>
        <taxon>Actinomycetes</taxon>
        <taxon>Propionibacteriales</taxon>
        <taxon>Nocardioidaceae</taxon>
        <taxon>Nocardioides</taxon>
    </lineage>
</organism>
<dbReference type="SUPFAM" id="SSF48264">
    <property type="entry name" value="Cytochrome P450"/>
    <property type="match status" value="1"/>
</dbReference>
<keyword evidence="5 8" id="KW-0560">Oxidoreductase</keyword>
<evidence type="ECO:0000256" key="2">
    <source>
        <dbReference type="ARBA" id="ARBA00010617"/>
    </source>
</evidence>
<comment type="cofactor">
    <cofactor evidence="1">
        <name>heme</name>
        <dbReference type="ChEBI" id="CHEBI:30413"/>
    </cofactor>
</comment>
<dbReference type="CDD" id="cd11031">
    <property type="entry name" value="Cyp158A-like"/>
    <property type="match status" value="1"/>
</dbReference>
<dbReference type="InterPro" id="IPR002397">
    <property type="entry name" value="Cyt_P450_B"/>
</dbReference>
<dbReference type="GO" id="GO:0004497">
    <property type="term" value="F:monooxygenase activity"/>
    <property type="evidence" value="ECO:0007669"/>
    <property type="project" value="UniProtKB-KW"/>
</dbReference>
<dbReference type="GO" id="GO:0016705">
    <property type="term" value="F:oxidoreductase activity, acting on paired donors, with incorporation or reduction of molecular oxygen"/>
    <property type="evidence" value="ECO:0007669"/>
    <property type="project" value="InterPro"/>
</dbReference>
<dbReference type="InterPro" id="IPR036396">
    <property type="entry name" value="Cyt_P450_sf"/>
</dbReference>
<dbReference type="PRINTS" id="PR00385">
    <property type="entry name" value="P450"/>
</dbReference>
<keyword evidence="7 8" id="KW-0503">Monooxygenase</keyword>
<dbReference type="Gene3D" id="1.10.630.10">
    <property type="entry name" value="Cytochrome P450"/>
    <property type="match status" value="1"/>
</dbReference>
<evidence type="ECO:0000256" key="1">
    <source>
        <dbReference type="ARBA" id="ARBA00001971"/>
    </source>
</evidence>
<evidence type="ECO:0000256" key="5">
    <source>
        <dbReference type="ARBA" id="ARBA00023002"/>
    </source>
</evidence>
<proteinExistence type="inferred from homology"/>
<keyword evidence="11" id="KW-1185">Reference proteome</keyword>
<name>A0A543A8U1_9ACTN</name>